<dbReference type="Proteomes" id="UP000566711">
    <property type="component" value="Unassembled WGS sequence"/>
</dbReference>
<evidence type="ECO:0000313" key="1">
    <source>
        <dbReference type="EMBL" id="MBA5606448.1"/>
    </source>
</evidence>
<reference evidence="1 2" key="1">
    <citation type="submission" date="2020-07" db="EMBL/GenBank/DDBJ databases">
        <title>Novel species isolated from subtropical streams in China.</title>
        <authorList>
            <person name="Lu H."/>
        </authorList>
    </citation>
    <scope>NUCLEOTIDE SEQUENCE [LARGE SCALE GENOMIC DNA]</scope>
    <source>
        <strain evidence="1 2">FT3S</strain>
    </source>
</reference>
<dbReference type="AlphaFoldDB" id="A0A7W2EIC0"/>
<dbReference type="RefSeq" id="WP_182218553.1">
    <property type="nucleotide sequence ID" value="NZ_JACEZS010000011.1"/>
</dbReference>
<evidence type="ECO:0000313" key="2">
    <source>
        <dbReference type="Proteomes" id="UP000566711"/>
    </source>
</evidence>
<keyword evidence="2" id="KW-1185">Reference proteome</keyword>
<organism evidence="1 2">
    <name type="scientific">Rugamonas fusca</name>
    <dbReference type="NCBI Taxonomy" id="2758568"/>
    <lineage>
        <taxon>Bacteria</taxon>
        <taxon>Pseudomonadati</taxon>
        <taxon>Pseudomonadota</taxon>
        <taxon>Betaproteobacteria</taxon>
        <taxon>Burkholderiales</taxon>
        <taxon>Oxalobacteraceae</taxon>
        <taxon>Telluria group</taxon>
        <taxon>Rugamonas</taxon>
    </lineage>
</organism>
<dbReference type="EMBL" id="JACEZS010000011">
    <property type="protein sequence ID" value="MBA5606448.1"/>
    <property type="molecule type" value="Genomic_DNA"/>
</dbReference>
<name>A0A7W2EIC0_9BURK</name>
<sequence>MRNELMLGLAALDEQIERQGETVDNKPDIERWGAPTELPNTLPAVPPFNPSLLPEKLRPWVMDIANRMQCPADFPAVGALVAASSLIGARAVIQPKEHDDWHVVPNMWGLICGRPGTMKSPALAEVLKPLHRLEADQYDRWIAARNTWLLDSKLTVLQSADNEKKAKGLVGKDPAAARALLQAVEVPPEPTLRRHIVNDATFEKLGELMLANPWGVLSYRDELHGLLTMMDKPGQEGARAFYLQGYDGDKDYTFDRIGRGTVRIKRVCLAMLGGMQPGRVQDYVRGAVSGGRSDDGLLQRFGLAVWPDPKGQFHNVDQLPDVAAREDAWRIYERLADLDHDPNDEQEIWRFSPEAQLIFNDWRVDLEQELLRGELHPALESHLAKYRKLIPALALIFAKIDTPGSGLVIGQAELLRAIAWGVHLRGHATRLYAAAATPETAGAALLLKKILAGQLGTTFTPRQVAQKCWTGMATPDAVSKALEVLVEYEWLQREVRRTGGRPSECYLVNPAALVQAA</sequence>
<protein>
    <submittedName>
        <fullName evidence="1">DUF3987 domain-containing protein</fullName>
    </submittedName>
</protein>
<dbReference type="InterPro" id="IPR025048">
    <property type="entry name" value="DUF3987"/>
</dbReference>
<gene>
    <name evidence="1" type="ORF">H3H36_13905</name>
</gene>
<accession>A0A7W2EIC0</accession>
<comment type="caution">
    <text evidence="1">The sequence shown here is derived from an EMBL/GenBank/DDBJ whole genome shotgun (WGS) entry which is preliminary data.</text>
</comment>
<proteinExistence type="predicted"/>
<dbReference type="Pfam" id="PF13148">
    <property type="entry name" value="DUF3987"/>
    <property type="match status" value="1"/>
</dbReference>